<name>A0ABY7VJD7_9GAMM</name>
<reference evidence="2 3" key="1">
    <citation type="journal article" date="2022" name="Mar. Drugs">
        <title>Bioassay-Guided Fractionation Leads to the Detection of Cholic Acid Generated by the Rare Thalassomonas sp.</title>
        <authorList>
            <person name="Pheiffer F."/>
            <person name="Schneider Y.K."/>
            <person name="Hansen E.H."/>
            <person name="Andersen J.H."/>
            <person name="Isaksson J."/>
            <person name="Busche T."/>
            <person name="R C."/>
            <person name="Kalinowski J."/>
            <person name="Zyl L.V."/>
            <person name="Trindade M."/>
        </authorList>
    </citation>
    <scope>NUCLEOTIDE SEQUENCE [LARGE SCALE GENOMIC DNA]</scope>
    <source>
        <strain evidence="2 3">A5K-61T</strain>
    </source>
</reference>
<proteinExistence type="predicted"/>
<evidence type="ECO:0000259" key="1">
    <source>
        <dbReference type="PROSITE" id="PS51186"/>
    </source>
</evidence>
<dbReference type="PANTHER" id="PTHR43792">
    <property type="entry name" value="GNAT FAMILY, PUTATIVE (AFU_ORTHOLOGUE AFUA_3G00765)-RELATED-RELATED"/>
    <property type="match status" value="1"/>
</dbReference>
<keyword evidence="3" id="KW-1185">Reference proteome</keyword>
<dbReference type="Proteomes" id="UP001215231">
    <property type="component" value="Chromosome"/>
</dbReference>
<dbReference type="InterPro" id="IPR051531">
    <property type="entry name" value="N-acetyltransferase"/>
</dbReference>
<accession>A0ABY7VJD7</accession>
<protein>
    <submittedName>
        <fullName evidence="2">GNAT family N-acetyltransferase</fullName>
    </submittedName>
</protein>
<dbReference type="RefSeq" id="WP_274054307.1">
    <property type="nucleotide sequence ID" value="NZ_CP059693.1"/>
</dbReference>
<dbReference type="InterPro" id="IPR000182">
    <property type="entry name" value="GNAT_dom"/>
</dbReference>
<evidence type="ECO:0000313" key="2">
    <source>
        <dbReference type="EMBL" id="WDE13859.1"/>
    </source>
</evidence>
<dbReference type="PANTHER" id="PTHR43792:SF1">
    <property type="entry name" value="N-ACETYLTRANSFERASE DOMAIN-CONTAINING PROTEIN"/>
    <property type="match status" value="1"/>
</dbReference>
<dbReference type="Pfam" id="PF13302">
    <property type="entry name" value="Acetyltransf_3"/>
    <property type="match status" value="1"/>
</dbReference>
<dbReference type="EMBL" id="CP059693">
    <property type="protein sequence ID" value="WDE13859.1"/>
    <property type="molecule type" value="Genomic_DNA"/>
</dbReference>
<sequence>MHSITTQRLLLRPFSAPDKQLYFNLYMNPEVMRLICPPFNKQQAQEGYQRTLKQIDLKGNKRLSWVIVDKNIEQDLGIIGLSWDQESDDIINTGVILKRFGKGYGTESLGALAEYSFSHLNVKRITAQLASRNLPSENMLKKLGFHFIESDNAEIKSCYLEPAEQAGNYIQKVLINA</sequence>
<evidence type="ECO:0000313" key="3">
    <source>
        <dbReference type="Proteomes" id="UP001215231"/>
    </source>
</evidence>
<dbReference type="SUPFAM" id="SSF55729">
    <property type="entry name" value="Acyl-CoA N-acyltransferases (Nat)"/>
    <property type="match status" value="1"/>
</dbReference>
<gene>
    <name evidence="2" type="ORF">H3N35_10700</name>
</gene>
<organism evidence="2 3">
    <name type="scientific">Thalassomonas haliotis</name>
    <dbReference type="NCBI Taxonomy" id="485448"/>
    <lineage>
        <taxon>Bacteria</taxon>
        <taxon>Pseudomonadati</taxon>
        <taxon>Pseudomonadota</taxon>
        <taxon>Gammaproteobacteria</taxon>
        <taxon>Alteromonadales</taxon>
        <taxon>Colwelliaceae</taxon>
        <taxon>Thalassomonas</taxon>
    </lineage>
</organism>
<dbReference type="InterPro" id="IPR016181">
    <property type="entry name" value="Acyl_CoA_acyltransferase"/>
</dbReference>
<feature type="domain" description="N-acetyltransferase" evidence="1">
    <location>
        <begin position="9"/>
        <end position="175"/>
    </location>
</feature>
<dbReference type="Gene3D" id="3.40.630.30">
    <property type="match status" value="1"/>
</dbReference>
<dbReference type="PROSITE" id="PS51186">
    <property type="entry name" value="GNAT"/>
    <property type="match status" value="1"/>
</dbReference>